<protein>
    <recommendedName>
        <fullName evidence="18">Protein kinase domain-containing protein</fullName>
    </recommendedName>
</protein>
<dbReference type="AlphaFoldDB" id="A0A6N2N5P3"/>
<feature type="transmembrane region" description="Helical" evidence="16">
    <location>
        <begin position="458"/>
        <end position="485"/>
    </location>
</feature>
<evidence type="ECO:0000256" key="14">
    <source>
        <dbReference type="ARBA" id="ARBA00023180"/>
    </source>
</evidence>
<dbReference type="GO" id="GO:0033612">
    <property type="term" value="F:receptor serine/threonine kinase binding"/>
    <property type="evidence" value="ECO:0007669"/>
    <property type="project" value="TreeGrafter"/>
</dbReference>
<dbReference type="Pfam" id="PF13855">
    <property type="entry name" value="LRR_8"/>
    <property type="match status" value="1"/>
</dbReference>
<dbReference type="GO" id="GO:0099402">
    <property type="term" value="P:plant organ development"/>
    <property type="evidence" value="ECO:0007669"/>
    <property type="project" value="UniProtKB-ARBA"/>
</dbReference>
<evidence type="ECO:0000256" key="5">
    <source>
        <dbReference type="ARBA" id="ARBA00022679"/>
    </source>
</evidence>
<evidence type="ECO:0000256" key="17">
    <source>
        <dbReference type="SAM" id="SignalP"/>
    </source>
</evidence>
<evidence type="ECO:0000256" key="13">
    <source>
        <dbReference type="ARBA" id="ARBA00023170"/>
    </source>
</evidence>
<keyword evidence="9" id="KW-0547">Nucleotide-binding</keyword>
<evidence type="ECO:0000256" key="2">
    <source>
        <dbReference type="ARBA" id="ARBA00004479"/>
    </source>
</evidence>
<dbReference type="GO" id="GO:0005524">
    <property type="term" value="F:ATP binding"/>
    <property type="evidence" value="ECO:0007669"/>
    <property type="project" value="UniProtKB-KW"/>
</dbReference>
<keyword evidence="3" id="KW-0134">Cell wall</keyword>
<dbReference type="Gene3D" id="3.80.10.10">
    <property type="entry name" value="Ribonuclease Inhibitor"/>
    <property type="match status" value="4"/>
</dbReference>
<evidence type="ECO:0000256" key="6">
    <source>
        <dbReference type="ARBA" id="ARBA00022692"/>
    </source>
</evidence>
<evidence type="ECO:0000256" key="11">
    <source>
        <dbReference type="ARBA" id="ARBA00022989"/>
    </source>
</evidence>
<keyword evidence="14" id="KW-0325">Glycoprotein</keyword>
<dbReference type="PROSITE" id="PS00109">
    <property type="entry name" value="PROTEIN_KINASE_TYR"/>
    <property type="match status" value="1"/>
</dbReference>
<evidence type="ECO:0000256" key="3">
    <source>
        <dbReference type="ARBA" id="ARBA00022512"/>
    </source>
</evidence>
<dbReference type="InterPro" id="IPR008266">
    <property type="entry name" value="Tyr_kinase_AS"/>
</dbReference>
<dbReference type="InterPro" id="IPR011009">
    <property type="entry name" value="Kinase-like_dom_sf"/>
</dbReference>
<evidence type="ECO:0000256" key="12">
    <source>
        <dbReference type="ARBA" id="ARBA00023136"/>
    </source>
</evidence>
<name>A0A6N2N5P3_SALVM</name>
<dbReference type="GO" id="GO:0004672">
    <property type="term" value="F:protein kinase activity"/>
    <property type="evidence" value="ECO:0007669"/>
    <property type="project" value="InterPro"/>
</dbReference>
<evidence type="ECO:0000256" key="4">
    <source>
        <dbReference type="ARBA" id="ARBA00022614"/>
    </source>
</evidence>
<dbReference type="FunFam" id="3.80.10.10:FF:000400">
    <property type="entry name" value="Nuclear pore complex protein NUP107"/>
    <property type="match status" value="1"/>
</dbReference>
<keyword evidence="7 17" id="KW-0732">Signal</keyword>
<dbReference type="Pfam" id="PF07714">
    <property type="entry name" value="PK_Tyr_Ser-Thr"/>
    <property type="match status" value="1"/>
</dbReference>
<sequence length="814" mass="88935">MTFLCLVCLCLVGFLSKSQLVTAQLDEQAILLAITGELGVPGWGANNTNYCNWAGISCGLNHSMVEGLDLSRLGLRGNVTLISELKALKQLDLSSNGFHGEIPSSLGNLSQLEFLDLSLNKFGGVIPMELGSLRNLKSLNLSNNLLVGWIPDEFQGLEKLEDFQISSNKLNGSIPSWMGNLTNLRVFTAYENELGGEIPNNLGSVSELKVLNLHSNMLEGPIPKSIFAMGKLEVLILTMNRFNGELPESVGNCRGLSNIRIGNNDLVGAIPKAIGNVSSLTYFEVANNHISGNSLFGDIPKSILGCKSLNKLDLSNNRFNGTVPNGICNMSRLQFLLLGQNSIKGEIPHEIGNCMKLLELQMGSNYLTGSIPPEIGHIRNLQIALNLSFNHLRGPLPPELGKLDKLVSLDVSNNQLSGTIPPSFKGMLSLIEVDFSNNLFSGPVPPFVPFPKESKFKFFRIILAVIGSGLAVFFSVTIVVLLFMLRERQEKAAKTAGIADDKINDQPAIIAGNVFVENLRQAIDLDAVVKATLKDSNKLSSGTFSMVYKATMPSGMVLMVRRLKSMDRTIIHHQNKMVRELERLSKLCHDNLVRPVGFVIYDDIVLLLHNYLPNGTLAQLLHESSKKSEYEPDWPTRLSIAIGAAEGLAFLHHVAIIHLDISSCNVLLDAEFRPLVGEVEISKLLDPSRGTASISAVAGSFGYIPPEYAYTMQVTAPGNVYSYGVVLLEILTTRIPVDEDFGEGVDLVKWVHGAPARGETPEQILDARLSTVSFGWRREMLAALKVALLCTDSTPAKRPKMKKVVEMLQEIKQG</sequence>
<dbReference type="PANTHER" id="PTHR48056:SF40">
    <property type="entry name" value="LEUCINE-RICH REPEAT RECEPTOR-LIKE TYROSINE-PROTEIN KINASE PXC3"/>
    <property type="match status" value="1"/>
</dbReference>
<accession>A0A6N2N5P3</accession>
<evidence type="ECO:0000256" key="16">
    <source>
        <dbReference type="SAM" id="Phobius"/>
    </source>
</evidence>
<dbReference type="InterPro" id="IPR003591">
    <property type="entry name" value="Leu-rich_rpt_typical-subtyp"/>
</dbReference>
<keyword evidence="6 16" id="KW-0812">Transmembrane</keyword>
<dbReference type="FunFam" id="3.80.10.10:FF:000095">
    <property type="entry name" value="LRR receptor-like serine/threonine-protein kinase GSO1"/>
    <property type="match status" value="1"/>
</dbReference>
<proteinExistence type="inferred from homology"/>
<dbReference type="CDD" id="cd14066">
    <property type="entry name" value="STKc_IRAK"/>
    <property type="match status" value="1"/>
</dbReference>
<keyword evidence="4" id="KW-0433">Leucine-rich repeat</keyword>
<evidence type="ECO:0000313" key="19">
    <source>
        <dbReference type="EMBL" id="VFU62223.1"/>
    </source>
</evidence>
<dbReference type="PROSITE" id="PS50011">
    <property type="entry name" value="PROTEIN_KINASE_DOM"/>
    <property type="match status" value="1"/>
</dbReference>
<organism evidence="19">
    <name type="scientific">Salix viminalis</name>
    <name type="common">Common osier</name>
    <name type="synonym">Basket willow</name>
    <dbReference type="NCBI Taxonomy" id="40686"/>
    <lineage>
        <taxon>Eukaryota</taxon>
        <taxon>Viridiplantae</taxon>
        <taxon>Streptophyta</taxon>
        <taxon>Embryophyta</taxon>
        <taxon>Tracheophyta</taxon>
        <taxon>Spermatophyta</taxon>
        <taxon>Magnoliopsida</taxon>
        <taxon>eudicotyledons</taxon>
        <taxon>Gunneridae</taxon>
        <taxon>Pentapetalae</taxon>
        <taxon>rosids</taxon>
        <taxon>fabids</taxon>
        <taxon>Malpighiales</taxon>
        <taxon>Salicaceae</taxon>
        <taxon>Saliceae</taxon>
        <taxon>Salix</taxon>
    </lineage>
</organism>
<feature type="chain" id="PRO_5026738581" description="Protein kinase domain-containing protein" evidence="17">
    <location>
        <begin position="24"/>
        <end position="814"/>
    </location>
</feature>
<dbReference type="EMBL" id="CAADRP010002151">
    <property type="protein sequence ID" value="VFU62223.1"/>
    <property type="molecule type" value="Genomic_DNA"/>
</dbReference>
<dbReference type="GO" id="GO:0016020">
    <property type="term" value="C:membrane"/>
    <property type="evidence" value="ECO:0007669"/>
    <property type="project" value="UniProtKB-SubCell"/>
</dbReference>
<dbReference type="Gene3D" id="3.30.200.20">
    <property type="entry name" value="Phosphorylase Kinase, domain 1"/>
    <property type="match status" value="1"/>
</dbReference>
<keyword evidence="3" id="KW-0964">Secreted</keyword>
<keyword evidence="8" id="KW-0677">Repeat</keyword>
<evidence type="ECO:0000256" key="1">
    <source>
        <dbReference type="ARBA" id="ARBA00004191"/>
    </source>
</evidence>
<dbReference type="InterPro" id="IPR032675">
    <property type="entry name" value="LRR_dom_sf"/>
</dbReference>
<dbReference type="Pfam" id="PF00560">
    <property type="entry name" value="LRR_1"/>
    <property type="match status" value="8"/>
</dbReference>
<evidence type="ECO:0000256" key="10">
    <source>
        <dbReference type="ARBA" id="ARBA00022840"/>
    </source>
</evidence>
<dbReference type="SMART" id="SM00369">
    <property type="entry name" value="LRR_TYP"/>
    <property type="match status" value="5"/>
</dbReference>
<dbReference type="Gene3D" id="1.10.510.10">
    <property type="entry name" value="Transferase(Phosphotransferase) domain 1"/>
    <property type="match status" value="1"/>
</dbReference>
<keyword evidence="13" id="KW-0675">Receptor</keyword>
<dbReference type="InterPro" id="IPR050647">
    <property type="entry name" value="Plant_LRR-RLKs"/>
</dbReference>
<dbReference type="SUPFAM" id="SSF52058">
    <property type="entry name" value="L domain-like"/>
    <property type="match status" value="2"/>
</dbReference>
<evidence type="ECO:0000256" key="7">
    <source>
        <dbReference type="ARBA" id="ARBA00022729"/>
    </source>
</evidence>
<dbReference type="FunFam" id="1.10.510.10:FF:000388">
    <property type="entry name" value="Leucine-rich repeat receptor-like tyrosine-protein kinase PXC3"/>
    <property type="match status" value="1"/>
</dbReference>
<dbReference type="GO" id="GO:0009653">
    <property type="term" value="P:anatomical structure morphogenesis"/>
    <property type="evidence" value="ECO:0007669"/>
    <property type="project" value="UniProtKB-ARBA"/>
</dbReference>
<dbReference type="InterPro" id="IPR001245">
    <property type="entry name" value="Ser-Thr/Tyr_kinase_cat_dom"/>
</dbReference>
<gene>
    <name evidence="19" type="ORF">SVIM_LOCUS469526</name>
</gene>
<keyword evidence="12 16" id="KW-0472">Membrane</keyword>
<keyword evidence="10" id="KW-0067">ATP-binding</keyword>
<comment type="similarity">
    <text evidence="15">Belongs to the polygalacturonase-inhibiting protein family.</text>
</comment>
<dbReference type="PANTHER" id="PTHR48056">
    <property type="entry name" value="LRR RECEPTOR-LIKE SERINE/THREONINE-PROTEIN KINASE-RELATED"/>
    <property type="match status" value="1"/>
</dbReference>
<dbReference type="InterPro" id="IPR001611">
    <property type="entry name" value="Leu-rich_rpt"/>
</dbReference>
<comment type="subcellular location">
    <subcellularLocation>
        <location evidence="2">Membrane</location>
        <topology evidence="2">Single-pass type I membrane protein</topology>
    </subcellularLocation>
    <subcellularLocation>
        <location evidence="1">Secreted</location>
        <location evidence="1">Cell wall</location>
    </subcellularLocation>
</comment>
<dbReference type="FunFam" id="3.80.10.10:FF:000719">
    <property type="entry name" value="MDIS1-interacting receptor like kinase 2 isoform A"/>
    <property type="match status" value="1"/>
</dbReference>
<keyword evidence="11 16" id="KW-1133">Transmembrane helix</keyword>
<reference evidence="19" key="1">
    <citation type="submission" date="2019-03" db="EMBL/GenBank/DDBJ databases">
        <authorList>
            <person name="Mank J."/>
            <person name="Almeida P."/>
        </authorList>
    </citation>
    <scope>NUCLEOTIDE SEQUENCE</scope>
    <source>
        <strain evidence="19">78183</strain>
    </source>
</reference>
<evidence type="ECO:0000256" key="15">
    <source>
        <dbReference type="ARBA" id="ARBA00038043"/>
    </source>
</evidence>
<dbReference type="InterPro" id="IPR000719">
    <property type="entry name" value="Prot_kinase_dom"/>
</dbReference>
<dbReference type="FunFam" id="3.30.200.20:FF:000454">
    <property type="entry name" value="Leucine-rich repeat receptor-like tyrosine-protein kinase PXC3"/>
    <property type="match status" value="1"/>
</dbReference>
<evidence type="ECO:0000259" key="18">
    <source>
        <dbReference type="PROSITE" id="PS50011"/>
    </source>
</evidence>
<evidence type="ECO:0000256" key="9">
    <source>
        <dbReference type="ARBA" id="ARBA00022741"/>
    </source>
</evidence>
<dbReference type="SUPFAM" id="SSF56112">
    <property type="entry name" value="Protein kinase-like (PK-like)"/>
    <property type="match status" value="1"/>
</dbReference>
<feature type="signal peptide" evidence="17">
    <location>
        <begin position="1"/>
        <end position="23"/>
    </location>
</feature>
<keyword evidence="5" id="KW-0808">Transferase</keyword>
<evidence type="ECO:0000256" key="8">
    <source>
        <dbReference type="ARBA" id="ARBA00022737"/>
    </source>
</evidence>
<feature type="domain" description="Protein kinase" evidence="18">
    <location>
        <begin position="533"/>
        <end position="811"/>
    </location>
</feature>